<evidence type="ECO:0008006" key="5">
    <source>
        <dbReference type="Google" id="ProtNLM"/>
    </source>
</evidence>
<dbReference type="KEGG" id="ebla:JGUZn3_20800"/>
<feature type="transmembrane region" description="Helical" evidence="2">
    <location>
        <begin position="145"/>
        <end position="165"/>
    </location>
</feature>
<dbReference type="RefSeq" id="WP_203413459.1">
    <property type="nucleotide sequence ID" value="NZ_CP060244.1"/>
</dbReference>
<evidence type="ECO:0000313" key="4">
    <source>
        <dbReference type="Proteomes" id="UP000516349"/>
    </source>
</evidence>
<feature type="region of interest" description="Disordered" evidence="1">
    <location>
        <begin position="170"/>
        <end position="189"/>
    </location>
</feature>
<evidence type="ECO:0000256" key="1">
    <source>
        <dbReference type="SAM" id="MobiDB-lite"/>
    </source>
</evidence>
<protein>
    <recommendedName>
        <fullName evidence="5">DUF2335 domain-containing protein</fullName>
    </recommendedName>
</protein>
<dbReference type="Proteomes" id="UP000516349">
    <property type="component" value="Chromosome"/>
</dbReference>
<name>A0A7H1NU23_9PROT</name>
<keyword evidence="2" id="KW-1133">Transmembrane helix</keyword>
<accession>A0A7H1NU23</accession>
<proteinExistence type="predicted"/>
<keyword evidence="4" id="KW-1185">Reference proteome</keyword>
<feature type="transmembrane region" description="Helical" evidence="2">
    <location>
        <begin position="119"/>
        <end position="139"/>
    </location>
</feature>
<dbReference type="AlphaFoldDB" id="A0A7H1NU23"/>
<evidence type="ECO:0000313" key="3">
    <source>
        <dbReference type="EMBL" id="QNT79283.1"/>
    </source>
</evidence>
<evidence type="ECO:0000256" key="2">
    <source>
        <dbReference type="SAM" id="Phobius"/>
    </source>
</evidence>
<keyword evidence="2" id="KW-0472">Membrane</keyword>
<sequence length="189" mass="21196">MNEPEANNKNSIISQNDTVQESIKKALDDALKNVSLEELENSKNNDSDSTKQRLASFISQEISISRGPIPPPEIMAGYGKINKSFPDRIMKMAERNREDRIELYKKDLEKHYFANNLRVIAFTFIILVAIAAVVILVIFNHEAAAAIIGTITSLGGGAWAIHMLNRDNNEPQFLKQPKNTSSKEDPEEK</sequence>
<gene>
    <name evidence="3" type="ORF">JGUZn3_20800</name>
</gene>
<keyword evidence="2" id="KW-0812">Transmembrane</keyword>
<reference evidence="3 4" key="1">
    <citation type="submission" date="2020-08" db="EMBL/GenBank/DDBJ databases">
        <title>Complete genome sequence of Entomobacter blattae G55GP.</title>
        <authorList>
            <person name="Poehlein A."/>
            <person name="Guzman J."/>
            <person name="Daniel R."/>
            <person name="Vilcinskas A."/>
        </authorList>
    </citation>
    <scope>NUCLEOTIDE SEQUENCE [LARGE SCALE GENOMIC DNA]</scope>
    <source>
        <strain evidence="3 4">G55GP</strain>
    </source>
</reference>
<dbReference type="EMBL" id="CP060244">
    <property type="protein sequence ID" value="QNT79283.1"/>
    <property type="molecule type" value="Genomic_DNA"/>
</dbReference>
<organism evidence="3 4">
    <name type="scientific">Entomobacter blattae</name>
    <dbReference type="NCBI Taxonomy" id="2762277"/>
    <lineage>
        <taxon>Bacteria</taxon>
        <taxon>Pseudomonadati</taxon>
        <taxon>Pseudomonadota</taxon>
        <taxon>Alphaproteobacteria</taxon>
        <taxon>Acetobacterales</taxon>
        <taxon>Acetobacteraceae</taxon>
        <taxon>Entomobacter</taxon>
    </lineage>
</organism>